<dbReference type="eggNOG" id="arCOG03448">
    <property type="taxonomic scope" value="Archaea"/>
</dbReference>
<accession>U3TD36</accession>
<feature type="transmembrane region" description="Helical" evidence="6">
    <location>
        <begin position="165"/>
        <end position="183"/>
    </location>
</feature>
<dbReference type="AlphaFoldDB" id="U3TD36"/>
<dbReference type="GO" id="GO:0015205">
    <property type="term" value="F:nucleobase transmembrane transporter activity"/>
    <property type="evidence" value="ECO:0007669"/>
    <property type="project" value="TreeGrafter"/>
</dbReference>
<dbReference type="InterPro" id="IPR045225">
    <property type="entry name" value="Uracil/uridine/allantoin_perm"/>
</dbReference>
<comment type="subcellular location">
    <subcellularLocation>
        <location evidence="1">Membrane</location>
        <topology evidence="1">Multi-pass membrane protein</topology>
    </subcellularLocation>
</comment>
<evidence type="ECO:0000256" key="1">
    <source>
        <dbReference type="ARBA" id="ARBA00004141"/>
    </source>
</evidence>
<evidence type="ECO:0000256" key="5">
    <source>
        <dbReference type="ARBA" id="ARBA00023136"/>
    </source>
</evidence>
<feature type="transmembrane region" description="Helical" evidence="6">
    <location>
        <begin position="48"/>
        <end position="68"/>
    </location>
</feature>
<sequence>MGLGNTPARKGGLGALEYVFIMFSMASCLPLFFLGPIAFNLGLSLQEALLAALAGNLIVAVAMALNGHAGIKHKIDFPEQAVRSLGNLTGKAAVVMRGLVGAMWFGVEAYNGALALNLILLFALGLSGAVLLDKATVLIPAALVVYLGSMYLVLRLGVRGIGKAATLAGPLLLLYFAWLWLWMKSAGFQPASVPQGVGLLSSGFLIYLAIQTNWWATVAVNISDLSREAKSWGALWIGVMLGMVGGQLLGTYLSYELVLLTGKTLPQEIITEYAPGAIAVLLGLSFAFLAPWTTDLTANLPPMIDILKSIAGMSWRKASLISAAAGFILAPWWLLDNAPEIVGYVTSFAASYGVILGPILGALLAAHWIGGLNRPPNPSYKPVILPTTVGLLAGLILSYIIAYPLGMVNSVLGVPFPQGPIWYVGVAISMVVAAILLKLIPVNIKFRSEA</sequence>
<reference evidence="7 8" key="1">
    <citation type="journal article" date="2013" name="Appl. Environ. Microbiol.">
        <title>Variation of the Virus-Related Elements within Syntenic Genomes of the Hyperthermophilic Archaeon Aeropyrum.</title>
        <authorList>
            <person name="Daifuku T."/>
            <person name="Yoshida T."/>
            <person name="Kitamura T."/>
            <person name="Kawaichi S."/>
            <person name="Inoue T."/>
            <person name="Nomura K."/>
            <person name="Yoshida Y."/>
            <person name="Kuno S."/>
            <person name="Sako Y."/>
        </authorList>
    </citation>
    <scope>NUCLEOTIDE SEQUENCE [LARGE SCALE GENOMIC DNA]</scope>
    <source>
        <strain evidence="7 8">SY1</strain>
    </source>
</reference>
<evidence type="ECO:0000256" key="4">
    <source>
        <dbReference type="ARBA" id="ARBA00022989"/>
    </source>
</evidence>
<feature type="transmembrane region" description="Helical" evidence="6">
    <location>
        <begin position="315"/>
        <end position="335"/>
    </location>
</feature>
<dbReference type="Pfam" id="PF02133">
    <property type="entry name" value="Transp_cyt_pur"/>
    <property type="match status" value="1"/>
</dbReference>
<feature type="transmembrane region" description="Helical" evidence="6">
    <location>
        <begin position="234"/>
        <end position="253"/>
    </location>
</feature>
<dbReference type="EMBL" id="AP012489">
    <property type="protein sequence ID" value="BAN90341.1"/>
    <property type="molecule type" value="Genomic_DNA"/>
</dbReference>
<dbReference type="KEGG" id="acj:ACAM_0872"/>
<keyword evidence="8" id="KW-1185">Reference proteome</keyword>
<evidence type="ECO:0000256" key="3">
    <source>
        <dbReference type="ARBA" id="ARBA00022692"/>
    </source>
</evidence>
<gene>
    <name evidence="7" type="ORF">ACAM_0872</name>
</gene>
<protein>
    <submittedName>
        <fullName evidence="7">NCS1 nucleoside transporter</fullName>
    </submittedName>
</protein>
<keyword evidence="5 6" id="KW-0472">Membrane</keyword>
<evidence type="ECO:0000313" key="8">
    <source>
        <dbReference type="Proteomes" id="UP000016887"/>
    </source>
</evidence>
<dbReference type="STRING" id="1198449.ACAM_0872"/>
<feature type="transmembrane region" description="Helical" evidence="6">
    <location>
        <begin position="273"/>
        <end position="294"/>
    </location>
</feature>
<dbReference type="GeneID" id="17110246"/>
<organism evidence="7 8">
    <name type="scientific">Aeropyrum camini SY1 = JCM 12091</name>
    <dbReference type="NCBI Taxonomy" id="1198449"/>
    <lineage>
        <taxon>Archaea</taxon>
        <taxon>Thermoproteota</taxon>
        <taxon>Thermoprotei</taxon>
        <taxon>Desulfurococcales</taxon>
        <taxon>Desulfurococcaceae</taxon>
        <taxon>Aeropyrum</taxon>
    </lineage>
</organism>
<evidence type="ECO:0000256" key="2">
    <source>
        <dbReference type="ARBA" id="ARBA00008974"/>
    </source>
</evidence>
<dbReference type="GO" id="GO:0005886">
    <property type="term" value="C:plasma membrane"/>
    <property type="evidence" value="ECO:0007669"/>
    <property type="project" value="TreeGrafter"/>
</dbReference>
<feature type="transmembrane region" description="Helical" evidence="6">
    <location>
        <begin position="20"/>
        <end position="41"/>
    </location>
</feature>
<comment type="similarity">
    <text evidence="2">Belongs to the purine-cytosine permease (2.A.39) family.</text>
</comment>
<feature type="transmembrane region" description="Helical" evidence="6">
    <location>
        <begin position="138"/>
        <end position="158"/>
    </location>
</feature>
<dbReference type="Gene3D" id="1.10.4160.10">
    <property type="entry name" value="Hydantoin permease"/>
    <property type="match status" value="1"/>
</dbReference>
<dbReference type="PANTHER" id="PTHR30618:SF0">
    <property type="entry name" value="PURINE-URACIL PERMEASE NCS1"/>
    <property type="match status" value="1"/>
</dbReference>
<feature type="transmembrane region" description="Helical" evidence="6">
    <location>
        <begin position="382"/>
        <end position="401"/>
    </location>
</feature>
<name>U3TD36_9CREN</name>
<dbReference type="PANTHER" id="PTHR30618">
    <property type="entry name" value="NCS1 FAMILY PURINE/PYRIMIDINE TRANSPORTER"/>
    <property type="match status" value="1"/>
</dbReference>
<keyword evidence="3 6" id="KW-0812">Transmembrane</keyword>
<feature type="transmembrane region" description="Helical" evidence="6">
    <location>
        <begin position="203"/>
        <end position="222"/>
    </location>
</feature>
<dbReference type="RefSeq" id="WP_022541614.1">
    <property type="nucleotide sequence ID" value="NC_022521.1"/>
</dbReference>
<proteinExistence type="inferred from homology"/>
<evidence type="ECO:0000313" key="7">
    <source>
        <dbReference type="EMBL" id="BAN90341.1"/>
    </source>
</evidence>
<feature type="transmembrane region" description="Helical" evidence="6">
    <location>
        <begin position="341"/>
        <end position="370"/>
    </location>
</feature>
<evidence type="ECO:0000256" key="6">
    <source>
        <dbReference type="SAM" id="Phobius"/>
    </source>
</evidence>
<feature type="transmembrane region" description="Helical" evidence="6">
    <location>
        <begin position="114"/>
        <end position="132"/>
    </location>
</feature>
<feature type="transmembrane region" description="Helical" evidence="6">
    <location>
        <begin position="421"/>
        <end position="440"/>
    </location>
</feature>
<dbReference type="Proteomes" id="UP000016887">
    <property type="component" value="Chromosome"/>
</dbReference>
<keyword evidence="4 6" id="KW-1133">Transmembrane helix</keyword>
<dbReference type="InterPro" id="IPR001248">
    <property type="entry name" value="Pur-cyt_permease"/>
</dbReference>